<dbReference type="PANTHER" id="PTHR43549">
    <property type="entry name" value="MULTIDRUG RESISTANCE PROTEIN YPNP-RELATED"/>
    <property type="match status" value="1"/>
</dbReference>
<keyword evidence="4 7" id="KW-0812">Transmembrane</keyword>
<evidence type="ECO:0000256" key="4">
    <source>
        <dbReference type="ARBA" id="ARBA00022692"/>
    </source>
</evidence>
<dbReference type="RefSeq" id="WP_330157289.1">
    <property type="nucleotide sequence ID" value="NZ_BAAAJA010000018.1"/>
</dbReference>
<feature type="transmembrane region" description="Helical" evidence="7">
    <location>
        <begin position="303"/>
        <end position="326"/>
    </location>
</feature>
<reference evidence="8 9" key="1">
    <citation type="submission" date="2023-07" db="EMBL/GenBank/DDBJ databases">
        <authorList>
            <person name="Girao M."/>
            <person name="Carvalho M.F."/>
        </authorList>
    </citation>
    <scope>NUCLEOTIDE SEQUENCE [LARGE SCALE GENOMIC DNA]</scope>
    <source>
        <strain evidence="8 9">66/93</strain>
    </source>
</reference>
<feature type="transmembrane region" description="Helical" evidence="7">
    <location>
        <begin position="46"/>
        <end position="74"/>
    </location>
</feature>
<keyword evidence="6 7" id="KW-0472">Membrane</keyword>
<evidence type="ECO:0000256" key="1">
    <source>
        <dbReference type="ARBA" id="ARBA00004651"/>
    </source>
</evidence>
<proteinExistence type="predicted"/>
<comment type="caution">
    <text evidence="8">The sequence shown here is derived from an EMBL/GenBank/DDBJ whole genome shotgun (WGS) entry which is preliminary data.</text>
</comment>
<feature type="transmembrane region" description="Helical" evidence="7">
    <location>
        <begin position="346"/>
        <end position="367"/>
    </location>
</feature>
<dbReference type="Proteomes" id="UP001348641">
    <property type="component" value="Unassembled WGS sequence"/>
</dbReference>
<feature type="transmembrane region" description="Helical" evidence="7">
    <location>
        <begin position="273"/>
        <end position="291"/>
    </location>
</feature>
<keyword evidence="5 7" id="KW-1133">Transmembrane helix</keyword>
<feature type="transmembrane region" description="Helical" evidence="7">
    <location>
        <begin position="401"/>
        <end position="423"/>
    </location>
</feature>
<evidence type="ECO:0000256" key="6">
    <source>
        <dbReference type="ARBA" id="ARBA00023136"/>
    </source>
</evidence>
<feature type="transmembrane region" description="Helical" evidence="7">
    <location>
        <begin position="157"/>
        <end position="176"/>
    </location>
</feature>
<feature type="transmembrane region" description="Helical" evidence="7">
    <location>
        <begin position="12"/>
        <end position="34"/>
    </location>
</feature>
<accession>A0ABU7KLP4</accession>
<evidence type="ECO:0000256" key="7">
    <source>
        <dbReference type="SAM" id="Phobius"/>
    </source>
</evidence>
<dbReference type="InterPro" id="IPR002528">
    <property type="entry name" value="MATE_fam"/>
</dbReference>
<evidence type="ECO:0000313" key="9">
    <source>
        <dbReference type="Proteomes" id="UP001348641"/>
    </source>
</evidence>
<organism evidence="8 9">
    <name type="scientific">Nocardiopsis tropica</name>
    <dbReference type="NCBI Taxonomy" id="109330"/>
    <lineage>
        <taxon>Bacteria</taxon>
        <taxon>Bacillati</taxon>
        <taxon>Actinomycetota</taxon>
        <taxon>Actinomycetes</taxon>
        <taxon>Streptosporangiales</taxon>
        <taxon>Nocardiopsidaceae</taxon>
        <taxon>Nocardiopsis</taxon>
    </lineage>
</organism>
<evidence type="ECO:0000313" key="8">
    <source>
        <dbReference type="EMBL" id="MEE2050047.1"/>
    </source>
</evidence>
<sequence length="438" mass="45396">MTREWREVLRYAGPMVLADGIGTAVPVVLIALIGTMGDEALYVRSLFMPVVFAFIAVQISVAVTTQVAVALGAGRRFDSAMASTLWLARFGLGATAVVSGAFLLTAPLLADLLSVQPEVRDQFVRFVRWVALAQLTGVGPVVFAATLRGAERPRPAAALLLLAGGTEVAGVAALGLPGGAGWGLWSVPVAIAGAGALGTAVGFWLLFRSDLWHRGRPVGLRRETVLLRQVGLPVGSAHAVIFASNFVLTWVVSVFGVATVAGFAVAYTLQTMIIVPGMAIGSATAIVVNQFRGRGEFDRLGHVVRAGLVITGTLYALVAAACWLGRDRIAGLLAQEPAAAAEAARYLESVAPTYLILGVVLAGMSVLEQTGAGTLAVTLNTTYFVAICAVGGYLAREAGEAAPLYQAIAAVNLLGAIVVAAVLRHTRRLAHPGTKALA</sequence>
<name>A0ABU7KLP4_9ACTN</name>
<dbReference type="PANTHER" id="PTHR43549:SF3">
    <property type="entry name" value="MULTIDRUG RESISTANCE PROTEIN YPNP-RELATED"/>
    <property type="match status" value="1"/>
</dbReference>
<feature type="transmembrane region" description="Helical" evidence="7">
    <location>
        <begin position="86"/>
        <end position="106"/>
    </location>
</feature>
<gene>
    <name evidence="8" type="ORF">Q8A49_05995</name>
</gene>
<comment type="subcellular location">
    <subcellularLocation>
        <location evidence="1">Cell membrane</location>
        <topology evidence="1">Multi-pass membrane protein</topology>
    </subcellularLocation>
</comment>
<feature type="transmembrane region" description="Helical" evidence="7">
    <location>
        <begin position="374"/>
        <end position="395"/>
    </location>
</feature>
<dbReference type="Pfam" id="PF01554">
    <property type="entry name" value="MatE"/>
    <property type="match status" value="2"/>
</dbReference>
<evidence type="ECO:0000256" key="2">
    <source>
        <dbReference type="ARBA" id="ARBA00022448"/>
    </source>
</evidence>
<evidence type="ECO:0000256" key="3">
    <source>
        <dbReference type="ARBA" id="ARBA00022475"/>
    </source>
</evidence>
<feature type="transmembrane region" description="Helical" evidence="7">
    <location>
        <begin position="126"/>
        <end position="145"/>
    </location>
</feature>
<dbReference type="InterPro" id="IPR052031">
    <property type="entry name" value="Membrane_Transporter-Flippase"/>
</dbReference>
<feature type="transmembrane region" description="Helical" evidence="7">
    <location>
        <begin position="182"/>
        <end position="207"/>
    </location>
</feature>
<evidence type="ECO:0000256" key="5">
    <source>
        <dbReference type="ARBA" id="ARBA00022989"/>
    </source>
</evidence>
<keyword evidence="3" id="KW-1003">Cell membrane</keyword>
<protein>
    <submittedName>
        <fullName evidence="8">MATE family efflux transporter</fullName>
    </submittedName>
</protein>
<dbReference type="EMBL" id="JAUUCC010000010">
    <property type="protein sequence ID" value="MEE2050047.1"/>
    <property type="molecule type" value="Genomic_DNA"/>
</dbReference>
<keyword evidence="2" id="KW-0813">Transport</keyword>